<proteinExistence type="inferred from homology"/>
<dbReference type="PANTHER" id="PTHR43335">
    <property type="entry name" value="ABC TRANSPORTER, ATP-BINDING PROTEIN"/>
    <property type="match status" value="1"/>
</dbReference>
<evidence type="ECO:0000313" key="6">
    <source>
        <dbReference type="Proteomes" id="UP001501176"/>
    </source>
</evidence>
<dbReference type="PANTHER" id="PTHR43335:SF4">
    <property type="entry name" value="ABC TRANSPORTER, ATP-BINDING PROTEIN"/>
    <property type="match status" value="1"/>
</dbReference>
<evidence type="ECO:0000313" key="5">
    <source>
        <dbReference type="EMBL" id="GAA0237992.1"/>
    </source>
</evidence>
<comment type="similarity">
    <text evidence="1">Belongs to the ABC transporter superfamily.</text>
</comment>
<dbReference type="EMBL" id="BAAAFN010000020">
    <property type="protein sequence ID" value="GAA0237992.1"/>
    <property type="molecule type" value="Genomic_DNA"/>
</dbReference>
<dbReference type="SUPFAM" id="SSF52540">
    <property type="entry name" value="P-loop containing nucleoside triphosphate hydrolases"/>
    <property type="match status" value="1"/>
</dbReference>
<dbReference type="Proteomes" id="UP001501176">
    <property type="component" value="Unassembled WGS sequence"/>
</dbReference>
<dbReference type="PROSITE" id="PS50893">
    <property type="entry name" value="ABC_TRANSPORTER_2"/>
    <property type="match status" value="1"/>
</dbReference>
<feature type="region of interest" description="Disordered" evidence="3">
    <location>
        <begin position="1"/>
        <end position="20"/>
    </location>
</feature>
<sequence length="250" mass="26693">MGCAGRDRRRAPLPAGERGAAGMVGSADKIAQERPFFQKLCNVRTLAGMLRIDNLGKRYGDHLVFQGLTRAFEPGCVAFCEEDSTGKSTLLGIIAGVIAPDEGDVWIDGHSLAHAPRQARARLAYVPDDCMAFPSLTGRGWLEQAAAQKNAALDGAVLDLAGRLGLEQHLDKRFEQMSTGTRRKVFLAAAALGDPAVVVADGPSNGLDAQARAALAEQFKAWSRDRVVLFASHDEALVRACGARTARVVE</sequence>
<dbReference type="InterPro" id="IPR027417">
    <property type="entry name" value="P-loop_NTPase"/>
</dbReference>
<evidence type="ECO:0000259" key="4">
    <source>
        <dbReference type="PROSITE" id="PS50893"/>
    </source>
</evidence>
<keyword evidence="2" id="KW-0813">Transport</keyword>
<reference evidence="5 6" key="1">
    <citation type="journal article" date="2019" name="Int. J. Syst. Evol. Microbiol.">
        <title>The Global Catalogue of Microorganisms (GCM) 10K type strain sequencing project: providing services to taxonomists for standard genome sequencing and annotation.</title>
        <authorList>
            <consortium name="The Broad Institute Genomics Platform"/>
            <consortium name="The Broad Institute Genome Sequencing Center for Infectious Disease"/>
            <person name="Wu L."/>
            <person name="Ma J."/>
        </authorList>
    </citation>
    <scope>NUCLEOTIDE SEQUENCE [LARGE SCALE GENOMIC DNA]</scope>
    <source>
        <strain evidence="5 6">JCM 16240</strain>
    </source>
</reference>
<protein>
    <recommendedName>
        <fullName evidence="4">ABC transporter domain-containing protein</fullName>
    </recommendedName>
</protein>
<comment type="caution">
    <text evidence="5">The sequence shown here is derived from an EMBL/GenBank/DDBJ whole genome shotgun (WGS) entry which is preliminary data.</text>
</comment>
<dbReference type="Pfam" id="PF00005">
    <property type="entry name" value="ABC_tran"/>
    <property type="match status" value="1"/>
</dbReference>
<accession>A0ABN0U411</accession>
<feature type="domain" description="ABC transporter" evidence="4">
    <location>
        <begin position="50"/>
        <end position="249"/>
    </location>
</feature>
<dbReference type="Gene3D" id="3.40.50.300">
    <property type="entry name" value="P-loop containing nucleotide triphosphate hydrolases"/>
    <property type="match status" value="1"/>
</dbReference>
<evidence type="ECO:0000256" key="1">
    <source>
        <dbReference type="ARBA" id="ARBA00005417"/>
    </source>
</evidence>
<gene>
    <name evidence="5" type="ORF">GCM10009125_28570</name>
</gene>
<keyword evidence="6" id="KW-1185">Reference proteome</keyword>
<evidence type="ECO:0000256" key="2">
    <source>
        <dbReference type="ARBA" id="ARBA00022448"/>
    </source>
</evidence>
<organism evidence="5 6">
    <name type="scientific">Castellaniella daejeonensis</name>
    <dbReference type="NCBI Taxonomy" id="659013"/>
    <lineage>
        <taxon>Bacteria</taxon>
        <taxon>Pseudomonadati</taxon>
        <taxon>Pseudomonadota</taxon>
        <taxon>Betaproteobacteria</taxon>
        <taxon>Burkholderiales</taxon>
        <taxon>Alcaligenaceae</taxon>
        <taxon>Castellaniella</taxon>
    </lineage>
</organism>
<name>A0ABN0U411_9BURK</name>
<evidence type="ECO:0000256" key="3">
    <source>
        <dbReference type="SAM" id="MobiDB-lite"/>
    </source>
</evidence>
<dbReference type="InterPro" id="IPR003439">
    <property type="entry name" value="ABC_transporter-like_ATP-bd"/>
</dbReference>